<keyword evidence="6 14" id="KW-0378">Hydrolase</keyword>
<dbReference type="GO" id="GO:0031176">
    <property type="term" value="F:endo-1,4-beta-xylanase activity"/>
    <property type="evidence" value="ECO:0007669"/>
    <property type="project" value="UniProtKB-EC"/>
</dbReference>
<dbReference type="Gene3D" id="2.60.120.260">
    <property type="entry name" value="Galactose-binding domain-like"/>
    <property type="match status" value="2"/>
</dbReference>
<accession>A0A5B9PKE6</accession>
<dbReference type="PROSITE" id="PS50268">
    <property type="entry name" value="CADHERIN_2"/>
    <property type="match status" value="1"/>
</dbReference>
<dbReference type="InterPro" id="IPR001000">
    <property type="entry name" value="GH10_dom"/>
</dbReference>
<protein>
    <recommendedName>
        <fullName evidence="3">endo-1,4-beta-xylanase</fullName>
        <ecNumber evidence="3">3.2.1.8</ecNumber>
    </recommendedName>
</protein>
<dbReference type="Pfam" id="PF03422">
    <property type="entry name" value="CBM_6"/>
    <property type="match status" value="1"/>
</dbReference>
<dbReference type="Gene3D" id="2.60.40.2030">
    <property type="match status" value="1"/>
</dbReference>
<keyword evidence="7" id="KW-0119">Carbohydrate metabolism</keyword>
<proteinExistence type="inferred from homology"/>
<dbReference type="InterPro" id="IPR002126">
    <property type="entry name" value="Cadherin-like_dom"/>
</dbReference>
<evidence type="ECO:0000259" key="13">
    <source>
        <dbReference type="PROSITE" id="PS51820"/>
    </source>
</evidence>
<evidence type="ECO:0000256" key="5">
    <source>
        <dbReference type="ARBA" id="ARBA00022729"/>
    </source>
</evidence>
<dbReference type="Gene3D" id="3.90.182.10">
    <property type="entry name" value="Toxin - Anthrax Protective Antigen,domain 1"/>
    <property type="match status" value="1"/>
</dbReference>
<feature type="domain" description="PA14" evidence="13">
    <location>
        <begin position="157"/>
        <end position="310"/>
    </location>
</feature>
<dbReference type="Gene3D" id="3.20.20.80">
    <property type="entry name" value="Glycosidases"/>
    <property type="match status" value="1"/>
</dbReference>
<evidence type="ECO:0000256" key="8">
    <source>
        <dbReference type="ARBA" id="ARBA00023295"/>
    </source>
</evidence>
<dbReference type="PANTHER" id="PTHR31490">
    <property type="entry name" value="GLYCOSYL HYDROLASE"/>
    <property type="match status" value="1"/>
</dbReference>
<keyword evidence="9" id="KW-0624">Polysaccharide degradation</keyword>
<dbReference type="InterPro" id="IPR011658">
    <property type="entry name" value="PA14_dom"/>
</dbReference>
<dbReference type="KEGG" id="mff:MFFC18_27810"/>
<evidence type="ECO:0000256" key="6">
    <source>
        <dbReference type="ARBA" id="ARBA00022801"/>
    </source>
</evidence>
<dbReference type="GO" id="GO:0030246">
    <property type="term" value="F:carbohydrate binding"/>
    <property type="evidence" value="ECO:0007669"/>
    <property type="project" value="InterPro"/>
</dbReference>
<evidence type="ECO:0000259" key="11">
    <source>
        <dbReference type="PROSITE" id="PS51175"/>
    </source>
</evidence>
<name>A0A5B9PKE6_9BACT</name>
<dbReference type="InterPro" id="IPR008979">
    <property type="entry name" value="Galactose-bd-like_sf"/>
</dbReference>
<dbReference type="CDD" id="cd04080">
    <property type="entry name" value="CBM6_cellulase-like"/>
    <property type="match status" value="1"/>
</dbReference>
<evidence type="ECO:0000256" key="9">
    <source>
        <dbReference type="ARBA" id="ARBA00023326"/>
    </source>
</evidence>
<evidence type="ECO:0000256" key="1">
    <source>
        <dbReference type="ARBA" id="ARBA00000681"/>
    </source>
</evidence>
<evidence type="ECO:0000259" key="10">
    <source>
        <dbReference type="PROSITE" id="PS50268"/>
    </source>
</evidence>
<dbReference type="EMBL" id="CP042912">
    <property type="protein sequence ID" value="QEG22893.1"/>
    <property type="molecule type" value="Genomic_DNA"/>
</dbReference>
<dbReference type="GO" id="GO:0007156">
    <property type="term" value="P:homophilic cell adhesion via plasma membrane adhesion molecules"/>
    <property type="evidence" value="ECO:0007669"/>
    <property type="project" value="InterPro"/>
</dbReference>
<dbReference type="SUPFAM" id="SSF49785">
    <property type="entry name" value="Galactose-binding domain-like"/>
    <property type="match status" value="1"/>
</dbReference>
<dbReference type="InterPro" id="IPR037524">
    <property type="entry name" value="PA14/GLEYA"/>
</dbReference>
<feature type="domain" description="GH10" evidence="12">
    <location>
        <begin position="833"/>
        <end position="1135"/>
    </location>
</feature>
<dbReference type="Pfam" id="PF07691">
    <property type="entry name" value="PA14"/>
    <property type="match status" value="1"/>
</dbReference>
<evidence type="ECO:0000259" key="12">
    <source>
        <dbReference type="PROSITE" id="PS51760"/>
    </source>
</evidence>
<comment type="catalytic activity">
    <reaction evidence="1">
        <text>Endohydrolysis of (1-&gt;4)-beta-D-xylosidic linkages in xylans.</text>
        <dbReference type="EC" id="3.2.1.8"/>
    </reaction>
</comment>
<gene>
    <name evidence="14" type="primary">xlnA</name>
    <name evidence="14" type="ORF">MFFC18_27810</name>
</gene>
<dbReference type="PROSITE" id="PS51175">
    <property type="entry name" value="CBM6"/>
    <property type="match status" value="1"/>
</dbReference>
<dbReference type="GO" id="GO:0016020">
    <property type="term" value="C:membrane"/>
    <property type="evidence" value="ECO:0007669"/>
    <property type="project" value="InterPro"/>
</dbReference>
<dbReference type="InterPro" id="IPR044846">
    <property type="entry name" value="GH10"/>
</dbReference>
<dbReference type="InterPro" id="IPR015919">
    <property type="entry name" value="Cadherin-like_sf"/>
</dbReference>
<dbReference type="SUPFAM" id="SSF141072">
    <property type="entry name" value="CalX-like"/>
    <property type="match status" value="1"/>
</dbReference>
<dbReference type="InterPro" id="IPR005084">
    <property type="entry name" value="CBM6"/>
</dbReference>
<dbReference type="OrthoDB" id="9809277at2"/>
<dbReference type="Proteomes" id="UP000322214">
    <property type="component" value="Chromosome"/>
</dbReference>
<dbReference type="GO" id="GO:0045493">
    <property type="term" value="P:xylan catabolic process"/>
    <property type="evidence" value="ECO:0007669"/>
    <property type="project" value="UniProtKB-KW"/>
</dbReference>
<evidence type="ECO:0000313" key="15">
    <source>
        <dbReference type="Proteomes" id="UP000322214"/>
    </source>
</evidence>
<dbReference type="CDD" id="cd11304">
    <property type="entry name" value="Cadherin_repeat"/>
    <property type="match status" value="1"/>
</dbReference>
<comment type="similarity">
    <text evidence="2">Belongs to the glycosyl hydrolase 10 (cellulase F) family.</text>
</comment>
<dbReference type="EC" id="3.2.1.8" evidence="3"/>
<dbReference type="SMART" id="SM00606">
    <property type="entry name" value="CBD_IV"/>
    <property type="match status" value="1"/>
</dbReference>
<keyword evidence="4 14" id="KW-0858">Xylan degradation</keyword>
<evidence type="ECO:0000256" key="3">
    <source>
        <dbReference type="ARBA" id="ARBA00012590"/>
    </source>
</evidence>
<evidence type="ECO:0000256" key="2">
    <source>
        <dbReference type="ARBA" id="ARBA00007495"/>
    </source>
</evidence>
<dbReference type="SUPFAM" id="SSF49313">
    <property type="entry name" value="Cadherin-like"/>
    <property type="match status" value="1"/>
</dbReference>
<evidence type="ECO:0000256" key="4">
    <source>
        <dbReference type="ARBA" id="ARBA00022651"/>
    </source>
</evidence>
<dbReference type="SMART" id="SM00633">
    <property type="entry name" value="Glyco_10"/>
    <property type="match status" value="1"/>
</dbReference>
<dbReference type="InterPro" id="IPR006584">
    <property type="entry name" value="Cellulose-bd_IV"/>
</dbReference>
<dbReference type="InterPro" id="IPR018247">
    <property type="entry name" value="EF_Hand_1_Ca_BS"/>
</dbReference>
<dbReference type="InterPro" id="IPR038081">
    <property type="entry name" value="CalX-like_sf"/>
</dbReference>
<dbReference type="SUPFAM" id="SSF63446">
    <property type="entry name" value="Type I dockerin domain"/>
    <property type="match status" value="1"/>
</dbReference>
<dbReference type="PANTHER" id="PTHR31490:SF88">
    <property type="entry name" value="BETA-XYLANASE"/>
    <property type="match status" value="1"/>
</dbReference>
<dbReference type="SUPFAM" id="SSF56988">
    <property type="entry name" value="Anthrax protective antigen"/>
    <property type="match status" value="1"/>
</dbReference>
<dbReference type="RefSeq" id="WP_075082930.1">
    <property type="nucleotide sequence ID" value="NZ_CP042912.1"/>
</dbReference>
<keyword evidence="8 14" id="KW-0326">Glycosidase</keyword>
<dbReference type="Pfam" id="PF00331">
    <property type="entry name" value="Glyco_hydro_10"/>
    <property type="match status" value="1"/>
</dbReference>
<dbReference type="PROSITE" id="PS51820">
    <property type="entry name" value="PA14"/>
    <property type="match status" value="2"/>
</dbReference>
<feature type="domain" description="PA14" evidence="13">
    <location>
        <begin position="2"/>
        <end position="143"/>
    </location>
</feature>
<dbReference type="PROSITE" id="PS51760">
    <property type="entry name" value="GH10_2"/>
    <property type="match status" value="1"/>
</dbReference>
<dbReference type="Gene3D" id="2.60.120.1560">
    <property type="match status" value="1"/>
</dbReference>
<dbReference type="SUPFAM" id="SSF51445">
    <property type="entry name" value="(Trans)glycosidases"/>
    <property type="match status" value="1"/>
</dbReference>
<sequence length="1644" mass="179617">MLTAAGWVGSYYSDGTPDSSPQIVQHNALVDFDWGQRSPLDNTSDSDGFSARWESNLQSDHTATHQLILRTNPDDGLRVWVDDQLTVDAWDGTGTSELTADVGLIADLAASVRVEYRDIAGESRIWLGWTSPELPVEVVGPEWTPLSDSQQQVLEDVASQGVLFEQLSTVSADFLDSGDVFYSDVASGSVLTSADAAASSTTHPAQRLRGYFVPETSGTYQLRISGGDANRLLLADDSDAALARVVASSDSPPSPGQWDADSNQTSDAIELVAGVRYYFEARQMESGSYDGLEIQWRQTGLNWESITVAQLRPVQADVGVRAVVSAVNETDESATVSFDMSRSDDFGRDLVVNMNYGGTASRDADYAGATSTVTIPAGQRSARVELTVANDEVDELLETINVGVAASSDYALASPVRTRTTLSIFGNLVPEGNSIIGEDPLDLANVASINGTNYATFSNRTANGENGGTINGTVLVVDTTTTPPNDTSVWARWNIDQNIDESETLYAEFYYRRLGTLWSPLTFNVRTTSPFADVGRTEVTAKGFWQRAQIPITLGDSISSAASRVEMFLGERVAKVEIANFQVKRFVSSLENAAAALPLDAGTVADTDIKSGQGTYATFTDRATTAAEQVPFDNALIVDVHTSASFLSQIRAGWYTDHAVEENSILTVEAWLRTDDAPFDVRLQVEQSPAVNRNLLKENFQATNTWTKHQFVVTARQASQPGELRLEALFGRSVGTLEIGGVQIWNHGAAPDLTQHLPQSYLSYAEREADSDWRWEAQQSVLENRRHPLTVNVTNLAGAPIAGAVVEVNQLEHAYGFGNILKTEFISDIGGGQASDPASQRHAAIASRLFNTITIANGIRWVPWDQNRDRGIDTVDWVNDNVDSLHGHHLTWGQLSFVPSAVRNEYARLQNDVSQAAAREYLRTEQLAHVADIASELGNEIAGTDRPQVAHWDTVNHPVLLKEIWNILRDGGSLADPIGEIFDAAKANSHPDTLQMINKGQTIEFVDHERRTEYYNLIQELLDNGNPVEAVGFMNHFGLADAPTPTQFNAHLDEFAALGLPLGMTEFDINATGTDLQTQADWSEDYFLNVFANPATEFIISYGFYQLAHWRHDVGGHWYTSDWEAKPNGEVYVDQVHREWQTNTRGSSRADGSYRTMAFDGRQQVTVTVDGQSYLAIAEVDENGGIVNVAIDRPIVVDGNTRIEAEYYNGGGEGVGYSDTTVGNTGTDYRSDQNVDIGANSDEGEPGFSVGWARGGEWLEYTVDVEGGAYDISVRVASNHADPGDLRLVVRDGTNFTVLETFAVESTGGWNNWQTLTVEDVSMIAFDGADQVFRLEMVGGNFNINWFEFKAAQSAPTDITLSSTNINENLSTDSADRLFATLFATDNDSGDTHSFDLVAGTGDDDNSRFVIVDDQLMLKQGEILDYETQSQYSVRLEATDSAGLKFEKEVQLDVNNLVEFSKSDIEIGSSNSRSRITTVAVSFDGPVTIDSGAFVVTKRGSDGGVVNVSHQFRSGSNNQIVDLTFSSEFVEFGSLVDGNYQLDIVAGKVFSNTGHGIDTNSDGDDSDSVTFGDVATDNFFRLFGDYDGNRTVNVFDLLGFRTSYRKSLGDAGYLADFDSNGDDTINVFDLLKFRTNYRQTLDFE</sequence>
<organism evidence="14 15">
    <name type="scientific">Mariniblastus fucicola</name>
    <dbReference type="NCBI Taxonomy" id="980251"/>
    <lineage>
        <taxon>Bacteria</taxon>
        <taxon>Pseudomonadati</taxon>
        <taxon>Planctomycetota</taxon>
        <taxon>Planctomycetia</taxon>
        <taxon>Pirellulales</taxon>
        <taxon>Pirellulaceae</taxon>
        <taxon>Mariniblastus</taxon>
    </lineage>
</organism>
<keyword evidence="15" id="KW-1185">Reference proteome</keyword>
<dbReference type="SMART" id="SM00758">
    <property type="entry name" value="PA14"/>
    <property type="match status" value="1"/>
</dbReference>
<evidence type="ECO:0000256" key="7">
    <source>
        <dbReference type="ARBA" id="ARBA00023277"/>
    </source>
</evidence>
<dbReference type="STRING" id="980251.GCA_001642875_05131"/>
<feature type="domain" description="CBM6" evidence="11">
    <location>
        <begin position="1201"/>
        <end position="1350"/>
    </location>
</feature>
<reference evidence="14 15" key="1">
    <citation type="submission" date="2019-08" db="EMBL/GenBank/DDBJ databases">
        <title>Deep-cultivation of Planctomycetes and their phenomic and genomic characterization uncovers novel biology.</title>
        <authorList>
            <person name="Wiegand S."/>
            <person name="Jogler M."/>
            <person name="Boedeker C."/>
            <person name="Pinto D."/>
            <person name="Vollmers J."/>
            <person name="Rivas-Marin E."/>
            <person name="Kohn T."/>
            <person name="Peeters S.H."/>
            <person name="Heuer A."/>
            <person name="Rast P."/>
            <person name="Oberbeckmann S."/>
            <person name="Bunk B."/>
            <person name="Jeske O."/>
            <person name="Meyerdierks A."/>
            <person name="Storesund J.E."/>
            <person name="Kallscheuer N."/>
            <person name="Luecker S."/>
            <person name="Lage O.M."/>
            <person name="Pohl T."/>
            <person name="Merkel B.J."/>
            <person name="Hornburger P."/>
            <person name="Mueller R.-W."/>
            <person name="Bruemmer F."/>
            <person name="Labrenz M."/>
            <person name="Spormann A.M."/>
            <person name="Op den Camp H."/>
            <person name="Overmann J."/>
            <person name="Amann R."/>
            <person name="Jetten M.S.M."/>
            <person name="Mascher T."/>
            <person name="Medema M.H."/>
            <person name="Devos D.P."/>
            <person name="Kaster A.-K."/>
            <person name="Ovreas L."/>
            <person name="Rohde M."/>
            <person name="Galperin M.Y."/>
            <person name="Jogler C."/>
        </authorList>
    </citation>
    <scope>NUCLEOTIDE SEQUENCE [LARGE SCALE GENOMIC DNA]</scope>
    <source>
        <strain evidence="14 15">FC18</strain>
    </source>
</reference>
<feature type="domain" description="Cadherin" evidence="10">
    <location>
        <begin position="1358"/>
        <end position="1488"/>
    </location>
</feature>
<dbReference type="Gene3D" id="2.60.40.60">
    <property type="entry name" value="Cadherins"/>
    <property type="match status" value="1"/>
</dbReference>
<dbReference type="Gene3D" id="1.10.1330.10">
    <property type="entry name" value="Dockerin domain"/>
    <property type="match status" value="1"/>
</dbReference>
<dbReference type="InterPro" id="IPR036439">
    <property type="entry name" value="Dockerin_dom_sf"/>
</dbReference>
<dbReference type="GO" id="GO:0005509">
    <property type="term" value="F:calcium ion binding"/>
    <property type="evidence" value="ECO:0007669"/>
    <property type="project" value="InterPro"/>
</dbReference>
<dbReference type="PROSITE" id="PS00018">
    <property type="entry name" value="EF_HAND_1"/>
    <property type="match status" value="1"/>
</dbReference>
<keyword evidence="5" id="KW-0732">Signal</keyword>
<evidence type="ECO:0000313" key="14">
    <source>
        <dbReference type="EMBL" id="QEG22893.1"/>
    </source>
</evidence>
<dbReference type="InterPro" id="IPR017853">
    <property type="entry name" value="GH"/>
</dbReference>